<dbReference type="Proteomes" id="UP001223720">
    <property type="component" value="Chromosome"/>
</dbReference>
<reference evidence="1" key="1">
    <citation type="journal article" date="2022" name="Biotechnol. Bioprocess Eng.">
        <title>Pan-genome Analysis Reveals Comparative Genomic Features of Central Metabolic Pathways in Methylorubrum extorquens.</title>
        <authorList>
            <person name="Lee G.M."/>
            <person name="Scott-Nevros Z.K."/>
            <person name="Lee S.-M."/>
            <person name="Kim D."/>
        </authorList>
    </citation>
    <scope>NUCLEOTIDE SEQUENCE</scope>
    <source>
        <strain evidence="1">ATCC 55366</strain>
    </source>
</reference>
<gene>
    <name evidence="1" type="ORF">KEC54_20095</name>
</gene>
<evidence type="ECO:0000313" key="1">
    <source>
        <dbReference type="EMBL" id="WHQ68648.1"/>
    </source>
</evidence>
<evidence type="ECO:0000313" key="2">
    <source>
        <dbReference type="Proteomes" id="UP001223720"/>
    </source>
</evidence>
<proteinExistence type="predicted"/>
<dbReference type="EMBL" id="CP073633">
    <property type="protein sequence ID" value="WHQ68648.1"/>
    <property type="molecule type" value="Genomic_DNA"/>
</dbReference>
<dbReference type="RefSeq" id="WP_283535253.1">
    <property type="nucleotide sequence ID" value="NZ_CP073633.1"/>
</dbReference>
<dbReference type="AlphaFoldDB" id="A0AAX3WBU4"/>
<protein>
    <submittedName>
        <fullName evidence="1">Uncharacterized protein</fullName>
    </submittedName>
</protein>
<name>A0AAX3WBU4_METEX</name>
<accession>A0AAX3WBU4</accession>
<sequence length="189" mass="20514">MQTPDTQNRGVPVPCLFTPAEVEAGDAERIARLEPARQPSLMDILRAAARLASLAPPEPPARPAGGPTLSVLLGAPVRPANDIERDRMRARPLDVSATAASLSAGLVRVLILGLEDRGSGVRMWHLAGITERDVAWCRRMTRELRAWGLAEYSVPEGARDELDAVLRITVRGRQVARHIVATGMIARHD</sequence>
<organism evidence="1 2">
    <name type="scientific">Methylorubrum extorquens</name>
    <name type="common">Methylobacterium dichloromethanicum</name>
    <name type="synonym">Methylobacterium extorquens</name>
    <dbReference type="NCBI Taxonomy" id="408"/>
    <lineage>
        <taxon>Bacteria</taxon>
        <taxon>Pseudomonadati</taxon>
        <taxon>Pseudomonadota</taxon>
        <taxon>Alphaproteobacteria</taxon>
        <taxon>Hyphomicrobiales</taxon>
        <taxon>Methylobacteriaceae</taxon>
        <taxon>Methylorubrum</taxon>
    </lineage>
</organism>